<feature type="region of interest" description="Disordered" evidence="13">
    <location>
        <begin position="640"/>
        <end position="674"/>
    </location>
</feature>
<dbReference type="HOGENOM" id="CLU_000288_92_6_1"/>
<accession>A0A0D9W5V7</accession>
<name>A0A0D9W5V7_9ORYZ</name>
<keyword evidence="2" id="KW-1003">Cell membrane</keyword>
<organism evidence="17 18">
    <name type="scientific">Leersia perrieri</name>
    <dbReference type="NCBI Taxonomy" id="77586"/>
    <lineage>
        <taxon>Eukaryota</taxon>
        <taxon>Viridiplantae</taxon>
        <taxon>Streptophyta</taxon>
        <taxon>Embryophyta</taxon>
        <taxon>Tracheophyta</taxon>
        <taxon>Spermatophyta</taxon>
        <taxon>Magnoliopsida</taxon>
        <taxon>Liliopsida</taxon>
        <taxon>Poales</taxon>
        <taxon>Poaceae</taxon>
        <taxon>BOP clade</taxon>
        <taxon>Oryzoideae</taxon>
        <taxon>Oryzeae</taxon>
        <taxon>Oryzinae</taxon>
        <taxon>Leersia</taxon>
    </lineage>
</organism>
<dbReference type="SUPFAM" id="SSF52058">
    <property type="entry name" value="L domain-like"/>
    <property type="match status" value="1"/>
</dbReference>
<dbReference type="InterPro" id="IPR001611">
    <property type="entry name" value="Leu-rich_rpt"/>
</dbReference>
<dbReference type="Pfam" id="PF00560">
    <property type="entry name" value="LRR_1"/>
    <property type="match status" value="2"/>
</dbReference>
<dbReference type="Proteomes" id="UP000032180">
    <property type="component" value="Chromosome 4"/>
</dbReference>
<dbReference type="Pfam" id="PF08263">
    <property type="entry name" value="LRRNT_2"/>
    <property type="match status" value="1"/>
</dbReference>
<dbReference type="PANTHER" id="PTHR48010">
    <property type="entry name" value="OS05G0588300 PROTEIN"/>
    <property type="match status" value="1"/>
</dbReference>
<keyword evidence="9 14" id="KW-1133">Transmembrane helix</keyword>
<protein>
    <recommendedName>
        <fullName evidence="16">Protein kinase domain-containing protein</fullName>
    </recommendedName>
</protein>
<keyword evidence="18" id="KW-1185">Reference proteome</keyword>
<keyword evidence="5 15" id="KW-0732">Signal</keyword>
<feature type="chain" id="PRO_5002348756" description="Protein kinase domain-containing protein" evidence="15">
    <location>
        <begin position="23"/>
        <end position="674"/>
    </location>
</feature>
<evidence type="ECO:0000313" key="18">
    <source>
        <dbReference type="Proteomes" id="UP000032180"/>
    </source>
</evidence>
<evidence type="ECO:0000256" key="11">
    <source>
        <dbReference type="ARBA" id="ARBA00023180"/>
    </source>
</evidence>
<keyword evidence="4 14" id="KW-0812">Transmembrane</keyword>
<evidence type="ECO:0000256" key="2">
    <source>
        <dbReference type="ARBA" id="ARBA00022475"/>
    </source>
</evidence>
<dbReference type="Gene3D" id="1.10.510.10">
    <property type="entry name" value="Transferase(Phosphotransferase) domain 1"/>
    <property type="match status" value="1"/>
</dbReference>
<dbReference type="GO" id="GO:0005886">
    <property type="term" value="C:plasma membrane"/>
    <property type="evidence" value="ECO:0007669"/>
    <property type="project" value="UniProtKB-SubCell"/>
</dbReference>
<keyword evidence="6" id="KW-0677">Repeat</keyword>
<dbReference type="PANTHER" id="PTHR48010:SF4">
    <property type="entry name" value="OS04G0463000 PROTEIN"/>
    <property type="match status" value="1"/>
</dbReference>
<dbReference type="FunFam" id="3.30.200.20:FF:000307">
    <property type="entry name" value="pollen receptor-like kinase 1"/>
    <property type="match status" value="1"/>
</dbReference>
<keyword evidence="10 14" id="KW-0472">Membrane</keyword>
<evidence type="ECO:0000313" key="17">
    <source>
        <dbReference type="EnsemblPlants" id="LPERR04G11870.1"/>
    </source>
</evidence>
<evidence type="ECO:0000256" key="1">
    <source>
        <dbReference type="ARBA" id="ARBA00004162"/>
    </source>
</evidence>
<evidence type="ECO:0000259" key="16">
    <source>
        <dbReference type="PROSITE" id="PS50011"/>
    </source>
</evidence>
<dbReference type="InterPro" id="IPR013210">
    <property type="entry name" value="LRR_N_plant-typ"/>
</dbReference>
<dbReference type="PROSITE" id="PS00107">
    <property type="entry name" value="PROTEIN_KINASE_ATP"/>
    <property type="match status" value="1"/>
</dbReference>
<keyword evidence="11" id="KW-0325">Glycoprotein</keyword>
<dbReference type="InterPro" id="IPR050994">
    <property type="entry name" value="At_inactive_RLKs"/>
</dbReference>
<dbReference type="InterPro" id="IPR011009">
    <property type="entry name" value="Kinase-like_dom_sf"/>
</dbReference>
<feature type="binding site" evidence="12">
    <location>
        <position position="396"/>
    </location>
    <ligand>
        <name>ATP</name>
        <dbReference type="ChEBI" id="CHEBI:30616"/>
    </ligand>
</feature>
<keyword evidence="7 12" id="KW-0547">Nucleotide-binding</keyword>
<evidence type="ECO:0000256" key="15">
    <source>
        <dbReference type="SAM" id="SignalP"/>
    </source>
</evidence>
<evidence type="ECO:0000256" key="12">
    <source>
        <dbReference type="PROSITE-ProRule" id="PRU10141"/>
    </source>
</evidence>
<evidence type="ECO:0000256" key="9">
    <source>
        <dbReference type="ARBA" id="ARBA00022989"/>
    </source>
</evidence>
<reference evidence="17" key="3">
    <citation type="submission" date="2015-04" db="UniProtKB">
        <authorList>
            <consortium name="EnsemblPlants"/>
        </authorList>
    </citation>
    <scope>IDENTIFICATION</scope>
</reference>
<evidence type="ECO:0000256" key="13">
    <source>
        <dbReference type="SAM" id="MobiDB-lite"/>
    </source>
</evidence>
<proteinExistence type="predicted"/>
<sequence length="674" mass="70952">MPPPPAATVLLLLLALTAGAAAGANDLTSDAAALQAFLAPFGSASVSWNSTQPTCSWTGVVCSGGRVTEIHLPGDGLRGNVPVGALGGLDKLAVLSLRYNALSGPLPSDLAKCVELRVINVQSNHFSGELLPEILSLPALTQLNLADNRFSGRIPATIAKNGKLQLLYLDGNLLTGELPKVTMPSLTSFNVSFNNLTGEVPNGLGGMPVASFLGMALCGKPLAPCRTPISVPPSESPAESPGGAATAAGRGRRGHRLAGGAIAGIVIGCAFGFILIAAVLVLACGALQRKPRPRHSHDVAAELALHSKEAMSPNLYTPRVSDARPPPPPPMAVAPAIQPTVAANIAGKKKLFFFGRVPRPYDLEDLLRASAEVLGKGMYGTTYKAALESGPVVAVKRLKETSLPEREFRDKIAAIGGLDHPNVVPLQAYYFSKDEKLMVYEYVAMGSLSSMLHGNRGSGRSPLGWETRRRIAVSAARGLEYIHATGSKVVHGNIKSSNILLGRTVDARVADQGLAQLVGPAGAPSSNRVAGYRAPEVVADPWRMSQKGDVYSFGVLLLELLTGKAPTHAVLHDEGVDLPRWARSVVREEWTSEVFDTELLRHPGAEEKMVELLRLAMDCTVTVPDQRPAMPEIVVRIEQLGGGGGSGSARTGRSVSIDDADDRPLRPAGSIRES</sequence>
<dbReference type="STRING" id="77586.A0A0D9W5V7"/>
<dbReference type="Pfam" id="PF00069">
    <property type="entry name" value="Pkinase"/>
    <property type="match status" value="1"/>
</dbReference>
<evidence type="ECO:0000256" key="4">
    <source>
        <dbReference type="ARBA" id="ARBA00022692"/>
    </source>
</evidence>
<feature type="domain" description="Protein kinase" evidence="16">
    <location>
        <begin position="368"/>
        <end position="640"/>
    </location>
</feature>
<dbReference type="FunFam" id="1.10.510.10:FF:000095">
    <property type="entry name" value="protein STRUBBELIG-RECEPTOR FAMILY 8"/>
    <property type="match status" value="1"/>
</dbReference>
<dbReference type="PROSITE" id="PS50011">
    <property type="entry name" value="PROTEIN_KINASE_DOM"/>
    <property type="match status" value="1"/>
</dbReference>
<feature type="region of interest" description="Disordered" evidence="13">
    <location>
        <begin position="230"/>
        <end position="250"/>
    </location>
</feature>
<evidence type="ECO:0000256" key="8">
    <source>
        <dbReference type="ARBA" id="ARBA00022840"/>
    </source>
</evidence>
<dbReference type="Gramene" id="LPERR04G11870.1">
    <property type="protein sequence ID" value="LPERR04G11870.1"/>
    <property type="gene ID" value="LPERR04G11870"/>
</dbReference>
<dbReference type="InterPro" id="IPR032675">
    <property type="entry name" value="LRR_dom_sf"/>
</dbReference>
<dbReference type="GO" id="GO:0004672">
    <property type="term" value="F:protein kinase activity"/>
    <property type="evidence" value="ECO:0007669"/>
    <property type="project" value="InterPro"/>
</dbReference>
<keyword evidence="8 12" id="KW-0067">ATP-binding</keyword>
<feature type="transmembrane region" description="Helical" evidence="14">
    <location>
        <begin position="261"/>
        <end position="287"/>
    </location>
</feature>
<evidence type="ECO:0000256" key="10">
    <source>
        <dbReference type="ARBA" id="ARBA00023136"/>
    </source>
</evidence>
<reference evidence="17 18" key="1">
    <citation type="submission" date="2012-08" db="EMBL/GenBank/DDBJ databases">
        <title>Oryza genome evolution.</title>
        <authorList>
            <person name="Wing R.A."/>
        </authorList>
    </citation>
    <scope>NUCLEOTIDE SEQUENCE</scope>
</reference>
<evidence type="ECO:0000256" key="7">
    <source>
        <dbReference type="ARBA" id="ARBA00022741"/>
    </source>
</evidence>
<dbReference type="eggNOG" id="ENOG502QSFF">
    <property type="taxonomic scope" value="Eukaryota"/>
</dbReference>
<dbReference type="AlphaFoldDB" id="A0A0D9W5V7"/>
<reference evidence="18" key="2">
    <citation type="submission" date="2013-12" db="EMBL/GenBank/DDBJ databases">
        <authorList>
            <person name="Yu Y."/>
            <person name="Lee S."/>
            <person name="de Baynast K."/>
            <person name="Wissotski M."/>
            <person name="Liu L."/>
            <person name="Talag J."/>
            <person name="Goicoechea J."/>
            <person name="Angelova A."/>
            <person name="Jetty R."/>
            <person name="Kudrna D."/>
            <person name="Golser W."/>
            <person name="Rivera L."/>
            <person name="Zhang J."/>
            <person name="Wing R."/>
        </authorList>
    </citation>
    <scope>NUCLEOTIDE SEQUENCE</scope>
</reference>
<comment type="subcellular location">
    <subcellularLocation>
        <location evidence="1">Cell membrane</location>
        <topology evidence="1">Single-pass membrane protein</topology>
    </subcellularLocation>
</comment>
<dbReference type="FunFam" id="3.80.10.10:FF:000400">
    <property type="entry name" value="Nuclear pore complex protein NUP107"/>
    <property type="match status" value="1"/>
</dbReference>
<dbReference type="EnsemblPlants" id="LPERR04G11870.1">
    <property type="protein sequence ID" value="LPERR04G11870.1"/>
    <property type="gene ID" value="LPERR04G11870"/>
</dbReference>
<evidence type="ECO:0000256" key="14">
    <source>
        <dbReference type="SAM" id="Phobius"/>
    </source>
</evidence>
<evidence type="ECO:0000256" key="5">
    <source>
        <dbReference type="ARBA" id="ARBA00022729"/>
    </source>
</evidence>
<dbReference type="Gene3D" id="3.80.10.10">
    <property type="entry name" value="Ribonuclease Inhibitor"/>
    <property type="match status" value="2"/>
</dbReference>
<feature type="compositionally biased region" description="Low complexity" evidence="13">
    <location>
        <begin position="236"/>
        <end position="249"/>
    </location>
</feature>
<dbReference type="SUPFAM" id="SSF56112">
    <property type="entry name" value="Protein kinase-like (PK-like)"/>
    <property type="match status" value="1"/>
</dbReference>
<evidence type="ECO:0000256" key="6">
    <source>
        <dbReference type="ARBA" id="ARBA00022737"/>
    </source>
</evidence>
<dbReference type="InterPro" id="IPR000719">
    <property type="entry name" value="Prot_kinase_dom"/>
</dbReference>
<evidence type="ECO:0000256" key="3">
    <source>
        <dbReference type="ARBA" id="ARBA00022614"/>
    </source>
</evidence>
<dbReference type="GO" id="GO:0005524">
    <property type="term" value="F:ATP binding"/>
    <property type="evidence" value="ECO:0007669"/>
    <property type="project" value="UniProtKB-UniRule"/>
</dbReference>
<keyword evidence="3" id="KW-0433">Leucine-rich repeat</keyword>
<dbReference type="Gene3D" id="3.30.200.20">
    <property type="entry name" value="Phosphorylase Kinase, domain 1"/>
    <property type="match status" value="1"/>
</dbReference>
<dbReference type="InterPro" id="IPR017441">
    <property type="entry name" value="Protein_kinase_ATP_BS"/>
</dbReference>
<feature type="signal peptide" evidence="15">
    <location>
        <begin position="1"/>
        <end position="22"/>
    </location>
</feature>